<dbReference type="AlphaFoldDB" id="A0A7S3YNL9"/>
<feature type="domain" description="Thiolase N-terminal" evidence="6">
    <location>
        <begin position="3"/>
        <end position="259"/>
    </location>
</feature>
<dbReference type="PROSITE" id="PS00099">
    <property type="entry name" value="THIOLASE_3"/>
    <property type="match status" value="1"/>
</dbReference>
<name>A0A7S3YNL9_9EUKA</name>
<evidence type="ECO:0008006" key="9">
    <source>
        <dbReference type="Google" id="ProtNLM"/>
    </source>
</evidence>
<dbReference type="InterPro" id="IPR020617">
    <property type="entry name" value="Thiolase_C"/>
</dbReference>
<dbReference type="PROSITE" id="PS00737">
    <property type="entry name" value="THIOLASE_2"/>
    <property type="match status" value="1"/>
</dbReference>
<feature type="active site" description="Proton acceptor" evidence="4">
    <location>
        <position position="346"/>
    </location>
</feature>
<feature type="active site" description="Proton acceptor" evidence="4">
    <location>
        <position position="376"/>
    </location>
</feature>
<evidence type="ECO:0000256" key="3">
    <source>
        <dbReference type="ARBA" id="ARBA00023315"/>
    </source>
</evidence>
<evidence type="ECO:0000256" key="5">
    <source>
        <dbReference type="RuleBase" id="RU003557"/>
    </source>
</evidence>
<protein>
    <recommendedName>
        <fullName evidence="9">Acetyl-CoA C-acyltransferase</fullName>
    </recommendedName>
</protein>
<evidence type="ECO:0000259" key="7">
    <source>
        <dbReference type="Pfam" id="PF02803"/>
    </source>
</evidence>
<dbReference type="NCBIfam" id="TIGR01930">
    <property type="entry name" value="AcCoA-C-Actrans"/>
    <property type="match status" value="1"/>
</dbReference>
<dbReference type="InterPro" id="IPR020610">
    <property type="entry name" value="Thiolase_AS"/>
</dbReference>
<keyword evidence="3 5" id="KW-0012">Acyltransferase</keyword>
<evidence type="ECO:0000256" key="1">
    <source>
        <dbReference type="ARBA" id="ARBA00010982"/>
    </source>
</evidence>
<feature type="active site" description="Acyl-thioester intermediate" evidence="4">
    <location>
        <position position="88"/>
    </location>
</feature>
<evidence type="ECO:0000256" key="2">
    <source>
        <dbReference type="ARBA" id="ARBA00022679"/>
    </source>
</evidence>
<reference evidence="8" key="1">
    <citation type="submission" date="2021-01" db="EMBL/GenBank/DDBJ databases">
        <authorList>
            <person name="Corre E."/>
            <person name="Pelletier E."/>
            <person name="Niang G."/>
            <person name="Scheremetjew M."/>
            <person name="Finn R."/>
            <person name="Kale V."/>
            <person name="Holt S."/>
            <person name="Cochrane G."/>
            <person name="Meng A."/>
            <person name="Brown T."/>
            <person name="Cohen L."/>
        </authorList>
    </citation>
    <scope>NUCLEOTIDE SEQUENCE</scope>
    <source>
        <strain evidence="8">CCCM811</strain>
    </source>
</reference>
<dbReference type="Pfam" id="PF02803">
    <property type="entry name" value="Thiolase_C"/>
    <property type="match status" value="1"/>
</dbReference>
<dbReference type="CDD" id="cd00751">
    <property type="entry name" value="thiolase"/>
    <property type="match status" value="1"/>
</dbReference>
<dbReference type="PANTHER" id="PTHR43365:SF1">
    <property type="entry name" value="ACETYL-COA C-ACYLTRANSFERASE"/>
    <property type="match status" value="1"/>
</dbReference>
<dbReference type="GO" id="GO:0016747">
    <property type="term" value="F:acyltransferase activity, transferring groups other than amino-acyl groups"/>
    <property type="evidence" value="ECO:0007669"/>
    <property type="project" value="InterPro"/>
</dbReference>
<dbReference type="Gene3D" id="3.40.47.10">
    <property type="match status" value="2"/>
</dbReference>
<dbReference type="InterPro" id="IPR020616">
    <property type="entry name" value="Thiolase_N"/>
</dbReference>
<dbReference type="EMBL" id="HBIV01011778">
    <property type="protein sequence ID" value="CAE0657202.1"/>
    <property type="molecule type" value="Transcribed_RNA"/>
</dbReference>
<comment type="similarity">
    <text evidence="1 5">Belongs to the thiolase-like superfamily. Thiolase family.</text>
</comment>
<gene>
    <name evidence="8" type="ORF">LGLO00237_LOCUS8769</name>
</gene>
<dbReference type="InterPro" id="IPR002155">
    <property type="entry name" value="Thiolase"/>
</dbReference>
<dbReference type="PANTHER" id="PTHR43365">
    <property type="entry name" value="BLR7806 PROTEIN"/>
    <property type="match status" value="1"/>
</dbReference>
<keyword evidence="2 5" id="KW-0808">Transferase</keyword>
<proteinExistence type="inferred from homology"/>
<dbReference type="PIRSF" id="PIRSF000429">
    <property type="entry name" value="Ac-CoA_Ac_transf"/>
    <property type="match status" value="1"/>
</dbReference>
<dbReference type="SUPFAM" id="SSF53901">
    <property type="entry name" value="Thiolase-like"/>
    <property type="match status" value="2"/>
</dbReference>
<organism evidence="8">
    <name type="scientific">Lotharella globosa</name>
    <dbReference type="NCBI Taxonomy" id="91324"/>
    <lineage>
        <taxon>Eukaryota</taxon>
        <taxon>Sar</taxon>
        <taxon>Rhizaria</taxon>
        <taxon>Cercozoa</taxon>
        <taxon>Chlorarachniophyceae</taxon>
        <taxon>Lotharella</taxon>
    </lineage>
</organism>
<sequence>MAYIVDCVRTAAGRRNGRLAKWHPADLGATVCDALVERVGFDGALVEDVIFGCVSQVGAQSANVGRNVVLSSKKLPITTPGVTVDRQCGSGQQALHFAAQAVMSETQDIVIAGGVEVMSTVPIGSNVGRNQGHPYLSLGIQEKYGEESRFSQFIGAELLAKKYDLNREEIDLFALESHRKAASAIKKGHFNNEIIPLQGFDRKSGSVVVHEHDEGVRFNPNLDKMRKLKPLNKKPTGVITAAAASQISDGAAALLLANEAGLRKLGARPRARIVAMALAGSDPRIMLEGPIPATLAVLKKANMTIDDIDVFEVNEAFASVPMAWLKGVKADAKKLNVNGGAIALGHPLGCTGAKLMTTLVNTLERENKRYGLLAICEGGGTANATIIERLDYQPKSKL</sequence>
<feature type="domain" description="Thiolase C-terminal" evidence="7">
    <location>
        <begin position="268"/>
        <end position="389"/>
    </location>
</feature>
<dbReference type="InterPro" id="IPR020613">
    <property type="entry name" value="Thiolase_CS"/>
</dbReference>
<evidence type="ECO:0000256" key="4">
    <source>
        <dbReference type="PIRSR" id="PIRSR000429-1"/>
    </source>
</evidence>
<evidence type="ECO:0000259" key="6">
    <source>
        <dbReference type="Pfam" id="PF00108"/>
    </source>
</evidence>
<dbReference type="Pfam" id="PF00108">
    <property type="entry name" value="Thiolase_N"/>
    <property type="match status" value="1"/>
</dbReference>
<evidence type="ECO:0000313" key="8">
    <source>
        <dbReference type="EMBL" id="CAE0657202.1"/>
    </source>
</evidence>
<accession>A0A7S3YNL9</accession>
<dbReference type="InterPro" id="IPR016039">
    <property type="entry name" value="Thiolase-like"/>
</dbReference>